<dbReference type="CDD" id="cd08577">
    <property type="entry name" value="PI-PLCc_GDPD_SF_unchar3"/>
    <property type="match status" value="1"/>
</dbReference>
<reference evidence="3" key="1">
    <citation type="submission" date="2022-04" db="EMBL/GenBank/DDBJ databases">
        <title>Mucilaginibacter sp. RS28 isolated from freshwater.</title>
        <authorList>
            <person name="Ko S.-R."/>
        </authorList>
    </citation>
    <scope>NUCLEOTIDE SEQUENCE</scope>
    <source>
        <strain evidence="3">RS28</strain>
    </source>
</reference>
<dbReference type="InterPro" id="IPR017946">
    <property type="entry name" value="PLC-like_Pdiesterase_TIM-brl"/>
</dbReference>
<dbReference type="GO" id="GO:0008081">
    <property type="term" value="F:phosphoric diester hydrolase activity"/>
    <property type="evidence" value="ECO:0007669"/>
    <property type="project" value="InterPro"/>
</dbReference>
<protein>
    <recommendedName>
        <fullName evidence="1">Altered inheritance of mitochondria protein 6</fullName>
    </recommendedName>
</protein>
<comment type="caution">
    <text evidence="3">The sequence shown here is derived from an EMBL/GenBank/DDBJ whole genome shotgun (WGS) entry which is preliminary data.</text>
</comment>
<dbReference type="EMBL" id="JALJEJ010000001">
    <property type="protein sequence ID" value="MCJ8208503.1"/>
    <property type="molecule type" value="Genomic_DNA"/>
</dbReference>
<organism evidence="3 4">
    <name type="scientific">Mucilaginibacter straminoryzae</name>
    <dbReference type="NCBI Taxonomy" id="2932774"/>
    <lineage>
        <taxon>Bacteria</taxon>
        <taxon>Pseudomonadati</taxon>
        <taxon>Bacteroidota</taxon>
        <taxon>Sphingobacteriia</taxon>
        <taxon>Sphingobacteriales</taxon>
        <taxon>Sphingobacteriaceae</taxon>
        <taxon>Mucilaginibacter</taxon>
    </lineage>
</organism>
<dbReference type="GO" id="GO:0006629">
    <property type="term" value="P:lipid metabolic process"/>
    <property type="evidence" value="ECO:0007669"/>
    <property type="project" value="InterPro"/>
</dbReference>
<evidence type="ECO:0000256" key="1">
    <source>
        <dbReference type="ARBA" id="ARBA00014286"/>
    </source>
</evidence>
<sequence length="278" mass="31869">MQIRKIIVVMALAVVWAFSSKAQVTPLSNAFAHNDYWHKRPLFDALSNGYTNVEADVYLYHNRLVVTHILPILHHGRTLEDLYLKPLAEHISQHNGKVYENYDHPIILMIDIKSDANKTYALLKPLLKKYESILTGYQNGELVTRQVKVVISGHKPYEPLLEEKDRLAFIDEDLRKVTADTTGRSTLFTMASCKYSKLLNWKGKGILSIAQKNRLCNYVNEAHQNGVKVRLWASPDNQKVWQQLLQCGVDLINTDKLSRLRSFLVTNNNNNTPSTTRL</sequence>
<evidence type="ECO:0000313" key="4">
    <source>
        <dbReference type="Proteomes" id="UP001139450"/>
    </source>
</evidence>
<dbReference type="Gene3D" id="3.20.20.190">
    <property type="entry name" value="Phosphatidylinositol (PI) phosphodiesterase"/>
    <property type="match status" value="1"/>
</dbReference>
<dbReference type="RefSeq" id="WP_245128332.1">
    <property type="nucleotide sequence ID" value="NZ_JALJEJ010000001.1"/>
</dbReference>
<dbReference type="Proteomes" id="UP001139450">
    <property type="component" value="Unassembled WGS sequence"/>
</dbReference>
<dbReference type="InterPro" id="IPR051236">
    <property type="entry name" value="HAT_RTT109-like"/>
</dbReference>
<keyword evidence="2" id="KW-0732">Signal</keyword>
<feature type="chain" id="PRO_5040718517" description="Altered inheritance of mitochondria protein 6" evidence="2">
    <location>
        <begin position="23"/>
        <end position="278"/>
    </location>
</feature>
<dbReference type="PANTHER" id="PTHR31571:SF1">
    <property type="entry name" value="ALTERED INHERITANCE OF MITOCHONDRIA PROTEIN 6"/>
    <property type="match status" value="1"/>
</dbReference>
<dbReference type="AlphaFoldDB" id="A0A9X2BBQ0"/>
<gene>
    <name evidence="3" type="ORF">MUY27_02200</name>
</gene>
<dbReference type="PANTHER" id="PTHR31571">
    <property type="entry name" value="ALTERED INHERITANCE OF MITOCHONDRIA PROTEIN 6"/>
    <property type="match status" value="1"/>
</dbReference>
<dbReference type="Pfam" id="PF13653">
    <property type="entry name" value="GDPD_2"/>
    <property type="match status" value="1"/>
</dbReference>
<evidence type="ECO:0000256" key="2">
    <source>
        <dbReference type="SAM" id="SignalP"/>
    </source>
</evidence>
<accession>A0A9X2BBQ0</accession>
<name>A0A9X2BBQ0_9SPHI</name>
<dbReference type="SUPFAM" id="SSF51695">
    <property type="entry name" value="PLC-like phosphodiesterases"/>
    <property type="match status" value="1"/>
</dbReference>
<keyword evidence="4" id="KW-1185">Reference proteome</keyword>
<evidence type="ECO:0000313" key="3">
    <source>
        <dbReference type="EMBL" id="MCJ8208503.1"/>
    </source>
</evidence>
<proteinExistence type="predicted"/>
<feature type="signal peptide" evidence="2">
    <location>
        <begin position="1"/>
        <end position="22"/>
    </location>
</feature>
<dbReference type="InterPro" id="IPR039559">
    <property type="entry name" value="AIM6_PI-PLC-like_dom"/>
</dbReference>